<dbReference type="Gene3D" id="3.40.50.720">
    <property type="entry name" value="NAD(P)-binding Rossmann-like Domain"/>
    <property type="match status" value="1"/>
</dbReference>
<dbReference type="PANTHER" id="PTHR43818">
    <property type="entry name" value="BCDNA.GH03377"/>
    <property type="match status" value="1"/>
</dbReference>
<dbReference type="PANTHER" id="PTHR43818:SF11">
    <property type="entry name" value="BCDNA.GH03377"/>
    <property type="match status" value="1"/>
</dbReference>
<dbReference type="EMBL" id="FOFA01000001">
    <property type="protein sequence ID" value="SEP63129.1"/>
    <property type="molecule type" value="Genomic_DNA"/>
</dbReference>
<dbReference type="Proteomes" id="UP000198504">
    <property type="component" value="Unassembled WGS sequence"/>
</dbReference>
<dbReference type="Gene3D" id="3.30.360.10">
    <property type="entry name" value="Dihydrodipicolinate Reductase, domain 2"/>
    <property type="match status" value="1"/>
</dbReference>
<evidence type="ECO:0000256" key="1">
    <source>
        <dbReference type="ARBA" id="ARBA00023002"/>
    </source>
</evidence>
<name>A0A1H8ZF82_9ACTN</name>
<dbReference type="SUPFAM" id="SSF55347">
    <property type="entry name" value="Glyceraldehyde-3-phosphate dehydrogenase-like, C-terminal domain"/>
    <property type="match status" value="1"/>
</dbReference>
<evidence type="ECO:0000259" key="2">
    <source>
        <dbReference type="Pfam" id="PF01408"/>
    </source>
</evidence>
<proteinExistence type="predicted"/>
<dbReference type="STRING" id="1036181.SAMN05421756_101223"/>
<dbReference type="RefSeq" id="WP_091177289.1">
    <property type="nucleotide sequence ID" value="NZ_FOFA01000001.1"/>
</dbReference>
<gene>
    <name evidence="4" type="ORF">SAMN05421756_101223</name>
</gene>
<organism evidence="4 5">
    <name type="scientific">Microlunatus flavus</name>
    <dbReference type="NCBI Taxonomy" id="1036181"/>
    <lineage>
        <taxon>Bacteria</taxon>
        <taxon>Bacillati</taxon>
        <taxon>Actinomycetota</taxon>
        <taxon>Actinomycetes</taxon>
        <taxon>Propionibacteriales</taxon>
        <taxon>Propionibacteriaceae</taxon>
        <taxon>Microlunatus</taxon>
    </lineage>
</organism>
<dbReference type="AlphaFoldDB" id="A0A1H8ZF82"/>
<dbReference type="SUPFAM" id="SSF51735">
    <property type="entry name" value="NAD(P)-binding Rossmann-fold domains"/>
    <property type="match status" value="1"/>
</dbReference>
<feature type="domain" description="Gfo/Idh/MocA-like oxidoreductase N-terminal" evidence="2">
    <location>
        <begin position="8"/>
        <end position="121"/>
    </location>
</feature>
<keyword evidence="5" id="KW-1185">Reference proteome</keyword>
<accession>A0A1H8ZF82</accession>
<dbReference type="Pfam" id="PF22725">
    <property type="entry name" value="GFO_IDH_MocA_C3"/>
    <property type="match status" value="1"/>
</dbReference>
<evidence type="ECO:0000313" key="5">
    <source>
        <dbReference type="Proteomes" id="UP000198504"/>
    </source>
</evidence>
<evidence type="ECO:0000259" key="3">
    <source>
        <dbReference type="Pfam" id="PF22725"/>
    </source>
</evidence>
<feature type="domain" description="GFO/IDH/MocA-like oxidoreductase" evidence="3">
    <location>
        <begin position="133"/>
        <end position="267"/>
    </location>
</feature>
<dbReference type="GO" id="GO:0016491">
    <property type="term" value="F:oxidoreductase activity"/>
    <property type="evidence" value="ECO:0007669"/>
    <property type="project" value="UniProtKB-KW"/>
</dbReference>
<dbReference type="OrthoDB" id="9776544at2"/>
<evidence type="ECO:0000313" key="4">
    <source>
        <dbReference type="EMBL" id="SEP63129.1"/>
    </source>
</evidence>
<sequence length="385" mass="40481">MASSGPVGVGFIGTGMISTTYLENLTRFPDVKVVALGDLNTEVARAQAERFGIPTWGSPDEVLAHPEVELVVNLTLPAFHAEVASRAVAAGKHVWSEKPISTDRESGRELLAQAAAAGVLVGCAPDTVLGPGVQSARRAIARGDIGEPLSAQTVMQYAGPDIFHPNPDFYFAPGGGPVLDMGPYYLTTLVQVFGSVGSIAAFGGIGRGQRSVQVGPRTGQTFDVTVPTFVSAIASYVDGGVSQSLFSFESPLKRQGVVEITGTEGTLVVPDPNRFTGEVRIARGPVLGNATTPEEVREVNSAPQTWEDVEVKGVYAERGLGVLDLARAARTGGRPLASGDLAYHVLDTLLAIEDSVREGRVVDVESRVDRVPLVADDFDPFASTL</sequence>
<dbReference type="InterPro" id="IPR055170">
    <property type="entry name" value="GFO_IDH_MocA-like_dom"/>
</dbReference>
<dbReference type="GO" id="GO:0000166">
    <property type="term" value="F:nucleotide binding"/>
    <property type="evidence" value="ECO:0007669"/>
    <property type="project" value="InterPro"/>
</dbReference>
<keyword evidence="1" id="KW-0560">Oxidoreductase</keyword>
<reference evidence="5" key="1">
    <citation type="submission" date="2016-10" db="EMBL/GenBank/DDBJ databases">
        <authorList>
            <person name="Varghese N."/>
            <person name="Submissions S."/>
        </authorList>
    </citation>
    <scope>NUCLEOTIDE SEQUENCE [LARGE SCALE GENOMIC DNA]</scope>
    <source>
        <strain evidence="5">CGMCC 4.6856</strain>
    </source>
</reference>
<dbReference type="InterPro" id="IPR050463">
    <property type="entry name" value="Gfo/Idh/MocA_oxidrdct_glycsds"/>
</dbReference>
<dbReference type="Pfam" id="PF01408">
    <property type="entry name" value="GFO_IDH_MocA"/>
    <property type="match status" value="1"/>
</dbReference>
<dbReference type="InterPro" id="IPR036291">
    <property type="entry name" value="NAD(P)-bd_dom_sf"/>
</dbReference>
<protein>
    <submittedName>
        <fullName evidence="4">Predicted dehydrogenase</fullName>
    </submittedName>
</protein>
<dbReference type="InterPro" id="IPR000683">
    <property type="entry name" value="Gfo/Idh/MocA-like_OxRdtase_N"/>
</dbReference>